<evidence type="ECO:0000313" key="1">
    <source>
        <dbReference type="EMBL" id="QNN57985.1"/>
    </source>
</evidence>
<sequence length="399" mass="43890">MNLLLLCTYPVQNASHGGQLRVKNIADEYRRAGLNVQVAGVLGSRAYHAEDGFVEYPGNHSFHAYLKNPFLMEDFGISKVFSEVGGIWYERLRKKIKAIPDIIHVEQPWLMPFAFLMANSLSRFPKLIYGSQNIEHRLKKEIVQSYFGSDAAAEAEKLILQCEINAMTNADGVVGVSQNDVDWIKANCNTPVCLAPNGVQAWSVSPEGRTEAAALTGGSKYALYCASAHPPNIQGFFEIFGGGFGSLNPRQRLVIAGGAGPAIMQDPRLSESAKLSERVIAPGLVPQSCLNGLLEEAQCIVLPLTQGGGTNLKTAEALWSGKYVLATKVAMRGFEKYYGANGVFVIDEPDAFKRKLRELMQIPSLSLRLEERNLRKDLLWENSIGSLPEFIKNLKSRQG</sequence>
<evidence type="ECO:0000313" key="2">
    <source>
        <dbReference type="Proteomes" id="UP000515811"/>
    </source>
</evidence>
<dbReference type="RefSeq" id="WP_187598230.1">
    <property type="nucleotide sequence ID" value="NZ_CP060714.1"/>
</dbReference>
<dbReference type="GO" id="GO:0016757">
    <property type="term" value="F:glycosyltransferase activity"/>
    <property type="evidence" value="ECO:0007669"/>
    <property type="project" value="UniProtKB-ARBA"/>
</dbReference>
<protein>
    <submittedName>
        <fullName evidence="1">Glycosyltransferase family 4 protein</fullName>
    </submittedName>
</protein>
<dbReference type="EMBL" id="CP060714">
    <property type="protein sequence ID" value="QNN57985.1"/>
    <property type="molecule type" value="Genomic_DNA"/>
</dbReference>
<dbReference type="KEGG" id="drg:H9K76_03675"/>
<keyword evidence="2" id="KW-1185">Reference proteome</keyword>
<keyword evidence="1" id="KW-0808">Transferase</keyword>
<dbReference type="Pfam" id="PF13692">
    <property type="entry name" value="Glyco_trans_1_4"/>
    <property type="match status" value="1"/>
</dbReference>
<gene>
    <name evidence="1" type="ORF">H9K76_03675</name>
</gene>
<dbReference type="AlphaFoldDB" id="A0A7G9RQW0"/>
<reference evidence="1 2" key="1">
    <citation type="submission" date="2020-08" db="EMBL/GenBank/DDBJ databases">
        <title>Genome sequence of Diaphorobacter ruginosibacter DSM 27467T.</title>
        <authorList>
            <person name="Hyun D.-W."/>
            <person name="Bae J.-W."/>
        </authorList>
    </citation>
    <scope>NUCLEOTIDE SEQUENCE [LARGE SCALE GENOMIC DNA]</scope>
    <source>
        <strain evidence="1 2">DSM 27467</strain>
    </source>
</reference>
<dbReference type="Gene3D" id="3.40.50.2000">
    <property type="entry name" value="Glycogen Phosphorylase B"/>
    <property type="match status" value="2"/>
</dbReference>
<name>A0A7G9RQW0_9BURK</name>
<proteinExistence type="predicted"/>
<dbReference type="SUPFAM" id="SSF53756">
    <property type="entry name" value="UDP-Glycosyltransferase/glycogen phosphorylase"/>
    <property type="match status" value="1"/>
</dbReference>
<accession>A0A7G9RQW0</accession>
<organism evidence="1 2">
    <name type="scientific">Diaphorobacter ruginosibacter</name>
    <dbReference type="NCBI Taxonomy" id="1715720"/>
    <lineage>
        <taxon>Bacteria</taxon>
        <taxon>Pseudomonadati</taxon>
        <taxon>Pseudomonadota</taxon>
        <taxon>Betaproteobacteria</taxon>
        <taxon>Burkholderiales</taxon>
        <taxon>Comamonadaceae</taxon>
        <taxon>Diaphorobacter</taxon>
    </lineage>
</organism>
<dbReference type="Proteomes" id="UP000515811">
    <property type="component" value="Chromosome"/>
</dbReference>